<dbReference type="PRINTS" id="PR00344">
    <property type="entry name" value="BCTRLSENSOR"/>
</dbReference>
<dbReference type="CDD" id="cd00130">
    <property type="entry name" value="PAS"/>
    <property type="match status" value="1"/>
</dbReference>
<dbReference type="GO" id="GO:0000155">
    <property type="term" value="F:phosphorelay sensor kinase activity"/>
    <property type="evidence" value="ECO:0007669"/>
    <property type="project" value="InterPro"/>
</dbReference>
<comment type="caution">
    <text evidence="7">The sequence shown here is derived from an EMBL/GenBank/DDBJ whole genome shotgun (WGS) entry which is preliminary data.</text>
</comment>
<sequence>MYPLTLSPELLLESVFRTSLDGILLCRAVRDGSEEIIDFTVIKCNSQVAALTGFTEEQILNNTMLTLDPGGCTNGIFDQYASVVTTGQPVRIEHYFAGSNVWLLQALSKFDDGVLVSMTDITATKLVEQQRLQERELLQTVLDYAQTGIAIMDAVRDDSGRVIDFVFTDINQDAERITKRSRAELIGQRYSQVWPEAASNGVLDWHIRAAESGEPVKLNGMNYPVGDYDGWYNIRIRPYGNGVIATFVDVTALKQAELDKEQQAELLRSVLDNSSSLIIAFEAIRDPSDNRIVDFRYVAQNEASRQSVGRTDEQVIGHTMLEYFPHVLETGLFNRYLRVIETGKPMRFEQEYNYDQLTGWFEISVMKWGDGIVLTLVDITASKRHQQEIEAANLGLQRANDNLQQFAYVASHDLQEPLRKITAFSDVLVDQYADVLDSSGKDIIRRMQSAAERMSELIRDVLAYSRVSTHREPLRRVSLARVLKEVVRDLNLEQPTAEITIDADNFPEVIGDQMQLYQLFENLLSNAVKFQPPGQRALIRIAFRTVMDLDAPFGGRGSFCEICIQDNGIGFDPKYADRIFQVFQRLHTRQQYAGTGVGLAICKRVVENHKGVIYASSQPGHGASFRIYLPTVAD</sequence>
<organism evidence="7 8">
    <name type="scientific">Fibrisoma montanum</name>
    <dbReference type="NCBI Taxonomy" id="2305895"/>
    <lineage>
        <taxon>Bacteria</taxon>
        <taxon>Pseudomonadati</taxon>
        <taxon>Bacteroidota</taxon>
        <taxon>Cytophagia</taxon>
        <taxon>Cytophagales</taxon>
        <taxon>Spirosomataceae</taxon>
        <taxon>Fibrisoma</taxon>
    </lineage>
</organism>
<dbReference type="PROSITE" id="PS50109">
    <property type="entry name" value="HIS_KIN"/>
    <property type="match status" value="1"/>
</dbReference>
<accession>A0A418MDN0</accession>
<dbReference type="InterPro" id="IPR003594">
    <property type="entry name" value="HATPase_dom"/>
</dbReference>
<evidence type="ECO:0000256" key="4">
    <source>
        <dbReference type="ARBA" id="ARBA00022679"/>
    </source>
</evidence>
<dbReference type="Gene3D" id="1.10.287.130">
    <property type="match status" value="1"/>
</dbReference>
<name>A0A418MDN0_9BACT</name>
<dbReference type="EC" id="2.7.13.3" evidence="2"/>
<dbReference type="Pfam" id="PF02518">
    <property type="entry name" value="HATPase_c"/>
    <property type="match status" value="1"/>
</dbReference>
<keyword evidence="3" id="KW-0597">Phosphoprotein</keyword>
<keyword evidence="4" id="KW-0808">Transferase</keyword>
<comment type="catalytic activity">
    <reaction evidence="1">
        <text>ATP + protein L-histidine = ADP + protein N-phospho-L-histidine.</text>
        <dbReference type="EC" id="2.7.13.3"/>
    </reaction>
</comment>
<reference evidence="7 8" key="1">
    <citation type="submission" date="2018-08" db="EMBL/GenBank/DDBJ databases">
        <title>Fibrisoma montanum sp. nov., isolated from Danxia mountain soil.</title>
        <authorList>
            <person name="Huang Y."/>
        </authorList>
    </citation>
    <scope>NUCLEOTIDE SEQUENCE [LARGE SCALE GENOMIC DNA]</scope>
    <source>
        <strain evidence="7 8">HYT19</strain>
    </source>
</reference>
<dbReference type="Pfam" id="PF08448">
    <property type="entry name" value="PAS_4"/>
    <property type="match status" value="2"/>
</dbReference>
<dbReference type="InterPro" id="IPR003661">
    <property type="entry name" value="HisK_dim/P_dom"/>
</dbReference>
<dbReference type="PANTHER" id="PTHR43304">
    <property type="entry name" value="PHYTOCHROME-LIKE PROTEIN CPH1"/>
    <property type="match status" value="1"/>
</dbReference>
<dbReference type="SUPFAM" id="SSF47384">
    <property type="entry name" value="Homodimeric domain of signal transducing histidine kinase"/>
    <property type="match status" value="1"/>
</dbReference>
<dbReference type="Gene3D" id="3.30.565.10">
    <property type="entry name" value="Histidine kinase-like ATPase, C-terminal domain"/>
    <property type="match status" value="1"/>
</dbReference>
<dbReference type="EMBL" id="QXED01000002">
    <property type="protein sequence ID" value="RIV24847.1"/>
    <property type="molecule type" value="Genomic_DNA"/>
</dbReference>
<dbReference type="OrthoDB" id="927680at2"/>
<evidence type="ECO:0000259" key="6">
    <source>
        <dbReference type="PROSITE" id="PS50109"/>
    </source>
</evidence>
<evidence type="ECO:0000313" key="7">
    <source>
        <dbReference type="EMBL" id="RIV24847.1"/>
    </source>
</evidence>
<dbReference type="InterPro" id="IPR036097">
    <property type="entry name" value="HisK_dim/P_sf"/>
</dbReference>
<evidence type="ECO:0000313" key="8">
    <source>
        <dbReference type="Proteomes" id="UP000283523"/>
    </source>
</evidence>
<dbReference type="AlphaFoldDB" id="A0A418MDN0"/>
<dbReference type="SMART" id="SM00388">
    <property type="entry name" value="HisKA"/>
    <property type="match status" value="1"/>
</dbReference>
<dbReference type="SUPFAM" id="SSF55785">
    <property type="entry name" value="PYP-like sensor domain (PAS domain)"/>
    <property type="match status" value="3"/>
</dbReference>
<dbReference type="SUPFAM" id="SSF55874">
    <property type="entry name" value="ATPase domain of HSP90 chaperone/DNA topoisomerase II/histidine kinase"/>
    <property type="match status" value="1"/>
</dbReference>
<keyword evidence="5" id="KW-0418">Kinase</keyword>
<dbReference type="SMART" id="SM00387">
    <property type="entry name" value="HATPase_c"/>
    <property type="match status" value="1"/>
</dbReference>
<dbReference type="CDD" id="cd00082">
    <property type="entry name" value="HisKA"/>
    <property type="match status" value="1"/>
</dbReference>
<dbReference type="Pfam" id="PF13188">
    <property type="entry name" value="PAS_8"/>
    <property type="match status" value="1"/>
</dbReference>
<dbReference type="InterPro" id="IPR000014">
    <property type="entry name" value="PAS"/>
</dbReference>
<dbReference type="Gene3D" id="3.30.450.20">
    <property type="entry name" value="PAS domain"/>
    <property type="match status" value="3"/>
</dbReference>
<dbReference type="InterPro" id="IPR052162">
    <property type="entry name" value="Sensor_kinase/Photoreceptor"/>
</dbReference>
<dbReference type="Pfam" id="PF00512">
    <property type="entry name" value="HisKA"/>
    <property type="match status" value="1"/>
</dbReference>
<dbReference type="Proteomes" id="UP000283523">
    <property type="component" value="Unassembled WGS sequence"/>
</dbReference>
<dbReference type="SMART" id="SM00091">
    <property type="entry name" value="PAS"/>
    <property type="match status" value="2"/>
</dbReference>
<keyword evidence="8" id="KW-1185">Reference proteome</keyword>
<dbReference type="InterPro" id="IPR004358">
    <property type="entry name" value="Sig_transdc_His_kin-like_C"/>
</dbReference>
<dbReference type="RefSeq" id="WP_119666737.1">
    <property type="nucleotide sequence ID" value="NZ_QXED01000002.1"/>
</dbReference>
<protein>
    <recommendedName>
        <fullName evidence="2">histidine kinase</fullName>
        <ecNumber evidence="2">2.7.13.3</ecNumber>
    </recommendedName>
</protein>
<dbReference type="InterPro" id="IPR013656">
    <property type="entry name" value="PAS_4"/>
</dbReference>
<dbReference type="FunFam" id="3.30.565.10:FF:000006">
    <property type="entry name" value="Sensor histidine kinase WalK"/>
    <property type="match status" value="1"/>
</dbReference>
<evidence type="ECO:0000256" key="1">
    <source>
        <dbReference type="ARBA" id="ARBA00000085"/>
    </source>
</evidence>
<dbReference type="InterPro" id="IPR036890">
    <property type="entry name" value="HATPase_C_sf"/>
</dbReference>
<evidence type="ECO:0000256" key="3">
    <source>
        <dbReference type="ARBA" id="ARBA00022553"/>
    </source>
</evidence>
<dbReference type="InterPro" id="IPR005467">
    <property type="entry name" value="His_kinase_dom"/>
</dbReference>
<dbReference type="InterPro" id="IPR035965">
    <property type="entry name" value="PAS-like_dom_sf"/>
</dbReference>
<evidence type="ECO:0000256" key="2">
    <source>
        <dbReference type="ARBA" id="ARBA00012438"/>
    </source>
</evidence>
<proteinExistence type="predicted"/>
<dbReference type="PANTHER" id="PTHR43304:SF1">
    <property type="entry name" value="PAC DOMAIN-CONTAINING PROTEIN"/>
    <property type="match status" value="1"/>
</dbReference>
<evidence type="ECO:0000256" key="5">
    <source>
        <dbReference type="ARBA" id="ARBA00022777"/>
    </source>
</evidence>
<feature type="domain" description="Histidine kinase" evidence="6">
    <location>
        <begin position="409"/>
        <end position="633"/>
    </location>
</feature>
<gene>
    <name evidence="7" type="ORF">DYU11_05870</name>
</gene>